<organism evidence="1 2">
    <name type="scientific">Actinomyces slackii</name>
    <dbReference type="NCBI Taxonomy" id="52774"/>
    <lineage>
        <taxon>Bacteria</taxon>
        <taxon>Bacillati</taxon>
        <taxon>Actinomycetota</taxon>
        <taxon>Actinomycetes</taxon>
        <taxon>Actinomycetales</taxon>
        <taxon>Actinomycetaceae</taxon>
        <taxon>Actinomyces</taxon>
    </lineage>
</organism>
<accession>A0A448K9Z1</accession>
<evidence type="ECO:0000313" key="2">
    <source>
        <dbReference type="Proteomes" id="UP000276899"/>
    </source>
</evidence>
<dbReference type="STRING" id="1278298.GCA_000428685_02056"/>
<proteinExistence type="predicted"/>
<dbReference type="InterPro" id="IPR029058">
    <property type="entry name" value="AB_hydrolase_fold"/>
</dbReference>
<evidence type="ECO:0000313" key="1">
    <source>
        <dbReference type="EMBL" id="VEG73746.1"/>
    </source>
</evidence>
<name>A0A448K9Z1_9ACTO</name>
<dbReference type="RefSeq" id="WP_026427062.1">
    <property type="nucleotide sequence ID" value="NZ_CBCRWE010000048.1"/>
</dbReference>
<reference evidence="1 2" key="1">
    <citation type="submission" date="2018-12" db="EMBL/GenBank/DDBJ databases">
        <authorList>
            <consortium name="Pathogen Informatics"/>
        </authorList>
    </citation>
    <scope>NUCLEOTIDE SEQUENCE [LARGE SCALE GENOMIC DNA]</scope>
    <source>
        <strain evidence="1 2">NCTC11923</strain>
    </source>
</reference>
<dbReference type="AlphaFoldDB" id="A0A448K9Z1"/>
<dbReference type="Gene3D" id="3.40.50.1820">
    <property type="entry name" value="alpha/beta hydrolase"/>
    <property type="match status" value="1"/>
</dbReference>
<dbReference type="Proteomes" id="UP000276899">
    <property type="component" value="Chromosome"/>
</dbReference>
<dbReference type="EMBL" id="LR134363">
    <property type="protein sequence ID" value="VEG73746.1"/>
    <property type="molecule type" value="Genomic_DNA"/>
</dbReference>
<sequence length="271" mass="28737">MSDVRIDTPRGITLAGTFLLPEGAAPLDPGHEPSVSDPAAEREEGVVLLAHDFLTDRRGLDGHLDQVSAAYREAGLATLAIDFSGMGQSDDAVITLGGQAEDLRAVSGWLAQRGYTQQAIHANGFGATAALVGRPEQVRTAVLVGAVVGPQSILWEEVFSPEQLDELARHGLTRIVDDNPNPRAWNVLSKETLADVSMQDPATTMADAPWPVLMMYGVLASEMPDAAAPAAEGFPLLPDGSQLVQVSADSTAEARAEAARLGVEWVTRRLR</sequence>
<protein>
    <recommendedName>
        <fullName evidence="3">Alpha/beta hydrolase family</fullName>
    </recommendedName>
</protein>
<gene>
    <name evidence="1" type="ORF">NCTC11923_00355</name>
</gene>
<evidence type="ECO:0008006" key="3">
    <source>
        <dbReference type="Google" id="ProtNLM"/>
    </source>
</evidence>
<dbReference type="KEGG" id="asla:NCTC11923_00355"/>
<keyword evidence="2" id="KW-1185">Reference proteome</keyword>
<dbReference type="SUPFAM" id="SSF53474">
    <property type="entry name" value="alpha/beta-Hydrolases"/>
    <property type="match status" value="1"/>
</dbReference>